<keyword evidence="1" id="KW-0489">Methyltransferase</keyword>
<dbReference type="SUPFAM" id="SSF46785">
    <property type="entry name" value="Winged helix' DNA-binding domain"/>
    <property type="match status" value="1"/>
</dbReference>
<protein>
    <recommendedName>
        <fullName evidence="8">Trans-resveratrol di-O-methyltransferase-like</fullName>
    </recommendedName>
</protein>
<accession>A0ABP0Y6U7</accession>
<dbReference type="InterPro" id="IPR036390">
    <property type="entry name" value="WH_DNA-bd_sf"/>
</dbReference>
<keyword evidence="7" id="KW-1185">Reference proteome</keyword>
<evidence type="ECO:0000259" key="5">
    <source>
        <dbReference type="Pfam" id="PF08100"/>
    </source>
</evidence>
<evidence type="ECO:0000256" key="2">
    <source>
        <dbReference type="ARBA" id="ARBA00022679"/>
    </source>
</evidence>
<dbReference type="PROSITE" id="PS51683">
    <property type="entry name" value="SAM_OMT_II"/>
    <property type="match status" value="1"/>
</dbReference>
<dbReference type="InterPro" id="IPR029063">
    <property type="entry name" value="SAM-dependent_MTases_sf"/>
</dbReference>
<dbReference type="PANTHER" id="PTHR11746">
    <property type="entry name" value="O-METHYLTRANSFERASE"/>
    <property type="match status" value="1"/>
</dbReference>
<keyword evidence="2" id="KW-0808">Transferase</keyword>
<evidence type="ECO:0008006" key="8">
    <source>
        <dbReference type="Google" id="ProtNLM"/>
    </source>
</evidence>
<evidence type="ECO:0000259" key="4">
    <source>
        <dbReference type="Pfam" id="PF00891"/>
    </source>
</evidence>
<feature type="domain" description="O-methyltransferase C-terminal" evidence="4">
    <location>
        <begin position="130"/>
        <end position="339"/>
    </location>
</feature>
<dbReference type="CDD" id="cd02440">
    <property type="entry name" value="AdoMet_MTases"/>
    <property type="match status" value="1"/>
</dbReference>
<name>A0ABP0Y6U7_9ROSI</name>
<dbReference type="InterPro" id="IPR001077">
    <property type="entry name" value="COMT_C"/>
</dbReference>
<dbReference type="Proteomes" id="UP001642487">
    <property type="component" value="Chromosome 2"/>
</dbReference>
<dbReference type="EMBL" id="OZ021736">
    <property type="protein sequence ID" value="CAK9316185.1"/>
    <property type="molecule type" value="Genomic_DNA"/>
</dbReference>
<dbReference type="PIRSF" id="PIRSF005739">
    <property type="entry name" value="O-mtase"/>
    <property type="match status" value="1"/>
</dbReference>
<feature type="domain" description="O-methyltransferase dimerisation" evidence="5">
    <location>
        <begin position="26"/>
        <end position="109"/>
    </location>
</feature>
<dbReference type="Gene3D" id="3.40.50.150">
    <property type="entry name" value="Vaccinia Virus protein VP39"/>
    <property type="match status" value="1"/>
</dbReference>
<evidence type="ECO:0000256" key="1">
    <source>
        <dbReference type="ARBA" id="ARBA00022603"/>
    </source>
</evidence>
<sequence>MNMNLEGGNVLAMGGDELLEAQAHIWNHLFNFINSMSLKCAIQLGIPDAIHSHGPNPMPLSLLVSTLQLHPSKTQFIYRLMRLLTHSGFFVLQEEGYMLTNSSRLLLKDNLCTVSPFLLSMLEPTIIEPWQFLSIWLQTDDRTPFETAHGKPFWEYMEKKPKDGDAFNAGMASDAKLVMSVLLEKHKGVFEGVKSLVDVGGGTGTVAKAIAKAFPQIECIVFDLPQVVADLKADQPNFKYVEGDMFNVIPPADVLLLKWILHDWSDEECVKILKNCKAAITSNDYKGKVMVIDMVVGNKKEEDSMETQLFFDMLMMTLPGGKEREETEWVELIKQAGFSTYKIFPIMVESSSRAGYRNLCSRGASAADICSTGRRYPSELRIYGRFAFMRGIVIYVAKPVPARTPSL</sequence>
<proteinExistence type="predicted"/>
<dbReference type="Pfam" id="PF08100">
    <property type="entry name" value="Dimerisation"/>
    <property type="match status" value="1"/>
</dbReference>
<keyword evidence="3" id="KW-0949">S-adenosyl-L-methionine</keyword>
<dbReference type="Pfam" id="PF00891">
    <property type="entry name" value="Methyltransf_2"/>
    <property type="match status" value="1"/>
</dbReference>
<evidence type="ECO:0000256" key="3">
    <source>
        <dbReference type="ARBA" id="ARBA00022691"/>
    </source>
</evidence>
<gene>
    <name evidence="6" type="ORF">CITCOLO1_LOCUS8036</name>
</gene>
<dbReference type="InterPro" id="IPR016461">
    <property type="entry name" value="COMT-like"/>
</dbReference>
<dbReference type="SUPFAM" id="SSF53335">
    <property type="entry name" value="S-adenosyl-L-methionine-dependent methyltransferases"/>
    <property type="match status" value="1"/>
</dbReference>
<dbReference type="InterPro" id="IPR036388">
    <property type="entry name" value="WH-like_DNA-bd_sf"/>
</dbReference>
<evidence type="ECO:0000313" key="6">
    <source>
        <dbReference type="EMBL" id="CAK9316185.1"/>
    </source>
</evidence>
<dbReference type="InterPro" id="IPR012967">
    <property type="entry name" value="COMT_dimerisation"/>
</dbReference>
<dbReference type="Gene3D" id="1.10.10.10">
    <property type="entry name" value="Winged helix-like DNA-binding domain superfamily/Winged helix DNA-binding domain"/>
    <property type="match status" value="1"/>
</dbReference>
<evidence type="ECO:0000313" key="7">
    <source>
        <dbReference type="Proteomes" id="UP001642487"/>
    </source>
</evidence>
<organism evidence="6 7">
    <name type="scientific">Citrullus colocynthis</name>
    <name type="common">colocynth</name>
    <dbReference type="NCBI Taxonomy" id="252529"/>
    <lineage>
        <taxon>Eukaryota</taxon>
        <taxon>Viridiplantae</taxon>
        <taxon>Streptophyta</taxon>
        <taxon>Embryophyta</taxon>
        <taxon>Tracheophyta</taxon>
        <taxon>Spermatophyta</taxon>
        <taxon>Magnoliopsida</taxon>
        <taxon>eudicotyledons</taxon>
        <taxon>Gunneridae</taxon>
        <taxon>Pentapetalae</taxon>
        <taxon>rosids</taxon>
        <taxon>fabids</taxon>
        <taxon>Cucurbitales</taxon>
        <taxon>Cucurbitaceae</taxon>
        <taxon>Benincaseae</taxon>
        <taxon>Citrullus</taxon>
    </lineage>
</organism>
<reference evidence="6 7" key="1">
    <citation type="submission" date="2024-03" db="EMBL/GenBank/DDBJ databases">
        <authorList>
            <person name="Gkanogiannis A."/>
            <person name="Becerra Lopez-Lavalle L."/>
        </authorList>
    </citation>
    <scope>NUCLEOTIDE SEQUENCE [LARGE SCALE GENOMIC DNA]</scope>
</reference>